<dbReference type="FunFam" id="3.30.160.60:FF:000014">
    <property type="entry name" value="Transcription factor Sp3"/>
    <property type="match status" value="1"/>
</dbReference>
<protein>
    <recommendedName>
        <fullName evidence="12">Transcription factor Sp8</fullName>
    </recommendedName>
</protein>
<dbReference type="OrthoDB" id="6365676at2759"/>
<dbReference type="InterPro" id="IPR013087">
    <property type="entry name" value="Znf_C2H2_type"/>
</dbReference>
<evidence type="ECO:0000256" key="11">
    <source>
        <dbReference type="ARBA" id="ARBA00038409"/>
    </source>
</evidence>
<feature type="compositionally biased region" description="Polar residues" evidence="14">
    <location>
        <begin position="470"/>
        <end position="488"/>
    </location>
</feature>
<organism evidence="16 17">
    <name type="scientific">Opisthorchis felineus</name>
    <dbReference type="NCBI Taxonomy" id="147828"/>
    <lineage>
        <taxon>Eukaryota</taxon>
        <taxon>Metazoa</taxon>
        <taxon>Spiralia</taxon>
        <taxon>Lophotrochozoa</taxon>
        <taxon>Platyhelminthes</taxon>
        <taxon>Trematoda</taxon>
        <taxon>Digenea</taxon>
        <taxon>Opisthorchiida</taxon>
        <taxon>Opisthorchiata</taxon>
        <taxon>Opisthorchiidae</taxon>
        <taxon>Opisthorchis</taxon>
    </lineage>
</organism>
<feature type="compositionally biased region" description="Basic and acidic residues" evidence="14">
    <location>
        <begin position="632"/>
        <end position="644"/>
    </location>
</feature>
<dbReference type="STRING" id="147828.A0A4S2M721"/>
<gene>
    <name evidence="16" type="ORF">CRM22_003242</name>
</gene>
<evidence type="ECO:0000256" key="8">
    <source>
        <dbReference type="ARBA" id="ARBA00023163"/>
    </source>
</evidence>
<feature type="domain" description="C2H2-type" evidence="15">
    <location>
        <begin position="599"/>
        <end position="626"/>
    </location>
</feature>
<feature type="region of interest" description="Disordered" evidence="14">
    <location>
        <begin position="624"/>
        <end position="723"/>
    </location>
</feature>
<sequence length="723" mass="79706">MSLEASISQHFASSQSVSPLSMLALQCQKVGAGSSLNPPSYSATSLAAPNYGVEPICPGPISNTVERGNMASESLVSPRNSSHIVPRFPAISSDTPAILAYPSRSPMTPSDLSSLTTNSSACSEPTDLPLLLPQTTYTGPMHSGYSTVPHQPPSQCYPTSSGFYDGLRDIRPPSGFLSEFDPAVPHSRPDQIISTRPHENGMIQPVSVNRADVTSSASFTHDGSIESNQAAHYPNTRNTESWTALLQSEQAHDYLTYTQDHLNSMQCTQNESNWATPYRTTFEGQRLEYTPVSNSVGSDTFSQAQATFSYGRETTPTSQPTDCLPTEGYPLENEQHDHRQQHSCPYTPQSNSYSYPEYANNNFGDWFKIHSKESESRLPDSVTVSAYENSESSTWGNGVNQLWSNDPYKSFLVAAAVAQTPNRGSQLYPSNYAHIYQSLLSARNGGLTESPYGSPYSLDYRTEKSDDIGSHSSVSLEGSVQSTAEQSATTMTSKSTTSSGSSRRYSGRTTCDCPNCQEVERLNLTAPAVAAELRRKNLHSCHVPGCGKVYNKTSHLKAHLRWHTGERPFVCNWLLCGKRFTRSDELQRHLRTHTGEKRFLCPVCHKRFLRSDHLNKHVRTHCESDELGGETDTVKSVEGEERPDSSLSPKSDVFESERAEGILSRCSETSIDQSRPESRTHANHCDYKEDYYPDAPHLPAKRHCDESAAPAGVNDRSSSMWSV</sequence>
<evidence type="ECO:0000256" key="1">
    <source>
        <dbReference type="ARBA" id="ARBA00004123"/>
    </source>
</evidence>
<dbReference type="PROSITE" id="PS00028">
    <property type="entry name" value="ZINC_FINGER_C2H2_1"/>
    <property type="match status" value="3"/>
</dbReference>
<keyword evidence="3" id="KW-0677">Repeat</keyword>
<evidence type="ECO:0000256" key="6">
    <source>
        <dbReference type="ARBA" id="ARBA00023015"/>
    </source>
</evidence>
<dbReference type="Proteomes" id="UP000308267">
    <property type="component" value="Unassembled WGS sequence"/>
</dbReference>
<keyword evidence="5" id="KW-0862">Zinc</keyword>
<dbReference type="Pfam" id="PF00096">
    <property type="entry name" value="zf-C2H2"/>
    <property type="match status" value="3"/>
</dbReference>
<evidence type="ECO:0000256" key="7">
    <source>
        <dbReference type="ARBA" id="ARBA00023125"/>
    </source>
</evidence>
<dbReference type="SUPFAM" id="SSF57667">
    <property type="entry name" value="beta-beta-alpha zinc fingers"/>
    <property type="match status" value="2"/>
</dbReference>
<evidence type="ECO:0000256" key="5">
    <source>
        <dbReference type="ARBA" id="ARBA00022833"/>
    </source>
</evidence>
<dbReference type="GO" id="GO:0008270">
    <property type="term" value="F:zinc ion binding"/>
    <property type="evidence" value="ECO:0007669"/>
    <property type="project" value="UniProtKB-KW"/>
</dbReference>
<name>A0A4S2M721_OPIFE</name>
<dbReference type="InterPro" id="IPR036236">
    <property type="entry name" value="Znf_C2H2_sf"/>
</dbReference>
<dbReference type="FunFam" id="3.30.160.60:FF:000624">
    <property type="entry name" value="zinc finger protein 697"/>
    <property type="match status" value="1"/>
</dbReference>
<comment type="subcellular location">
    <subcellularLocation>
        <location evidence="1">Nucleus</location>
    </subcellularLocation>
</comment>
<dbReference type="PANTHER" id="PTHR23235:SF25">
    <property type="entry name" value="TRANSCRIPTION FACTOR SP8"/>
    <property type="match status" value="1"/>
</dbReference>
<dbReference type="AlphaFoldDB" id="A0A4S2M721"/>
<feature type="region of interest" description="Disordered" evidence="14">
    <location>
        <begin position="310"/>
        <end position="349"/>
    </location>
</feature>
<evidence type="ECO:0000256" key="9">
    <source>
        <dbReference type="ARBA" id="ARBA00023242"/>
    </source>
</evidence>
<reference evidence="16 17" key="1">
    <citation type="journal article" date="2019" name="BMC Genomics">
        <title>New insights from Opisthorchis felineus genome: update on genomics of the epidemiologically important liver flukes.</title>
        <authorList>
            <person name="Ershov N.I."/>
            <person name="Mordvinov V.A."/>
            <person name="Prokhortchouk E.B."/>
            <person name="Pakharukova M.Y."/>
            <person name="Gunbin K.V."/>
            <person name="Ustyantsev K."/>
            <person name="Genaev M.A."/>
            <person name="Blinov A.G."/>
            <person name="Mazur A."/>
            <person name="Boulygina E."/>
            <person name="Tsygankova S."/>
            <person name="Khrameeva E."/>
            <person name="Chekanov N."/>
            <person name="Fan G."/>
            <person name="Xiao A."/>
            <person name="Zhang H."/>
            <person name="Xu X."/>
            <person name="Yang H."/>
            <person name="Solovyev V."/>
            <person name="Lee S.M."/>
            <person name="Liu X."/>
            <person name="Afonnikov D.A."/>
            <person name="Skryabin K.G."/>
        </authorList>
    </citation>
    <scope>NUCLEOTIDE SEQUENCE [LARGE SCALE GENOMIC DNA]</scope>
    <source>
        <strain evidence="16">AK-0245</strain>
        <tissue evidence="16">Whole organism</tissue>
    </source>
</reference>
<dbReference type="GO" id="GO:0005634">
    <property type="term" value="C:nucleus"/>
    <property type="evidence" value="ECO:0007669"/>
    <property type="project" value="UniProtKB-SubCell"/>
</dbReference>
<feature type="compositionally biased region" description="Polar residues" evidence="14">
    <location>
        <begin position="310"/>
        <end position="321"/>
    </location>
</feature>
<feature type="domain" description="C2H2-type" evidence="15">
    <location>
        <begin position="569"/>
        <end position="598"/>
    </location>
</feature>
<evidence type="ECO:0000256" key="2">
    <source>
        <dbReference type="ARBA" id="ARBA00022723"/>
    </source>
</evidence>
<dbReference type="PANTHER" id="PTHR23235">
    <property type="entry name" value="KRUEPPEL-LIKE TRANSCRIPTION FACTOR"/>
    <property type="match status" value="1"/>
</dbReference>
<keyword evidence="9" id="KW-0539">Nucleus</keyword>
<dbReference type="FunFam" id="3.30.160.60:FF:000077">
    <property type="entry name" value="Sp8 transcription factor"/>
    <property type="match status" value="1"/>
</dbReference>
<feature type="compositionally biased region" description="Low complexity" evidence="14">
    <location>
        <begin position="489"/>
        <end position="507"/>
    </location>
</feature>
<keyword evidence="17" id="KW-1185">Reference proteome</keyword>
<dbReference type="EMBL" id="SJOL01005433">
    <property type="protein sequence ID" value="TGZ70359.1"/>
    <property type="molecule type" value="Genomic_DNA"/>
</dbReference>
<keyword evidence="4 13" id="KW-0863">Zinc-finger</keyword>
<proteinExistence type="inferred from homology"/>
<keyword evidence="2" id="KW-0479">Metal-binding</keyword>
<evidence type="ECO:0000256" key="4">
    <source>
        <dbReference type="ARBA" id="ARBA00022771"/>
    </source>
</evidence>
<dbReference type="Gene3D" id="3.30.160.60">
    <property type="entry name" value="Classic Zinc Finger"/>
    <property type="match status" value="3"/>
</dbReference>
<evidence type="ECO:0000313" key="16">
    <source>
        <dbReference type="EMBL" id="TGZ70359.1"/>
    </source>
</evidence>
<evidence type="ECO:0000256" key="10">
    <source>
        <dbReference type="ARBA" id="ARBA00037677"/>
    </source>
</evidence>
<keyword evidence="7" id="KW-0238">DNA-binding</keyword>
<comment type="similarity">
    <text evidence="11">Belongs to the Sp1 C2H2-type zinc-finger protein family.</text>
</comment>
<feature type="compositionally biased region" description="Basic and acidic residues" evidence="14">
    <location>
        <begin position="674"/>
        <end position="691"/>
    </location>
</feature>
<feature type="region of interest" description="Disordered" evidence="14">
    <location>
        <begin position="463"/>
        <end position="507"/>
    </location>
</feature>
<comment type="function">
    <text evidence="10">Transcription factor which plays a key role in limb development. Positively regulates FGF8 expression in the apical ectodermal ridge (AER) and contributes to limb outgrowth in embryos.</text>
</comment>
<dbReference type="PROSITE" id="PS50157">
    <property type="entry name" value="ZINC_FINGER_C2H2_2"/>
    <property type="match status" value="3"/>
</dbReference>
<dbReference type="GO" id="GO:0000978">
    <property type="term" value="F:RNA polymerase II cis-regulatory region sequence-specific DNA binding"/>
    <property type="evidence" value="ECO:0007669"/>
    <property type="project" value="TreeGrafter"/>
</dbReference>
<dbReference type="SMART" id="SM00355">
    <property type="entry name" value="ZnF_C2H2"/>
    <property type="match status" value="3"/>
</dbReference>
<evidence type="ECO:0000256" key="13">
    <source>
        <dbReference type="PROSITE-ProRule" id="PRU00042"/>
    </source>
</evidence>
<evidence type="ECO:0000256" key="14">
    <source>
        <dbReference type="SAM" id="MobiDB-lite"/>
    </source>
</evidence>
<evidence type="ECO:0000313" key="17">
    <source>
        <dbReference type="Proteomes" id="UP000308267"/>
    </source>
</evidence>
<evidence type="ECO:0000256" key="3">
    <source>
        <dbReference type="ARBA" id="ARBA00022737"/>
    </source>
</evidence>
<keyword evidence="8" id="KW-0804">Transcription</keyword>
<comment type="caution">
    <text evidence="16">The sequence shown here is derived from an EMBL/GenBank/DDBJ whole genome shotgun (WGS) entry which is preliminary data.</text>
</comment>
<keyword evidence="6" id="KW-0805">Transcription regulation</keyword>
<accession>A0A4S2M721</accession>
<dbReference type="GO" id="GO:0000981">
    <property type="term" value="F:DNA-binding transcription factor activity, RNA polymerase II-specific"/>
    <property type="evidence" value="ECO:0007669"/>
    <property type="project" value="TreeGrafter"/>
</dbReference>
<feature type="domain" description="C2H2-type" evidence="15">
    <location>
        <begin position="539"/>
        <end position="568"/>
    </location>
</feature>
<evidence type="ECO:0000256" key="12">
    <source>
        <dbReference type="ARBA" id="ARBA00039365"/>
    </source>
</evidence>
<evidence type="ECO:0000259" key="15">
    <source>
        <dbReference type="PROSITE" id="PS50157"/>
    </source>
</evidence>